<dbReference type="Pfam" id="PF00076">
    <property type="entry name" value="RRM_1"/>
    <property type="match status" value="4"/>
</dbReference>
<dbReference type="PANTHER" id="PTHR48025:SF1">
    <property type="entry name" value="RRM DOMAIN-CONTAINING PROTEIN"/>
    <property type="match status" value="1"/>
</dbReference>
<dbReference type="InterPro" id="IPR012677">
    <property type="entry name" value="Nucleotide-bd_a/b_plait_sf"/>
</dbReference>
<keyword evidence="1 2" id="KW-0694">RNA-binding</keyword>
<accession>A0A7S1ADD3</accession>
<dbReference type="PROSITE" id="PS50102">
    <property type="entry name" value="RRM"/>
    <property type="match status" value="4"/>
</dbReference>
<dbReference type="InterPro" id="IPR035979">
    <property type="entry name" value="RBD_domain_sf"/>
</dbReference>
<dbReference type="Gene3D" id="3.30.70.330">
    <property type="match status" value="4"/>
</dbReference>
<proteinExistence type="predicted"/>
<dbReference type="GO" id="GO:0003729">
    <property type="term" value="F:mRNA binding"/>
    <property type="evidence" value="ECO:0007669"/>
    <property type="project" value="TreeGrafter"/>
</dbReference>
<dbReference type="CDD" id="cd00590">
    <property type="entry name" value="RRM_SF"/>
    <property type="match status" value="3"/>
</dbReference>
<name>A0A7S1ADD3_NOCSC</name>
<feature type="domain" description="RRM" evidence="3">
    <location>
        <begin position="42"/>
        <end position="120"/>
    </location>
</feature>
<feature type="domain" description="RRM" evidence="3">
    <location>
        <begin position="441"/>
        <end position="515"/>
    </location>
</feature>
<dbReference type="AlphaFoldDB" id="A0A7S1ADD3"/>
<dbReference type="EMBL" id="HBFQ01035344">
    <property type="protein sequence ID" value="CAD8850585.1"/>
    <property type="molecule type" value="Transcribed_RNA"/>
</dbReference>
<dbReference type="InterPro" id="IPR050502">
    <property type="entry name" value="Euk_RNA-bind_prot"/>
</dbReference>
<protein>
    <recommendedName>
        <fullName evidence="3">RRM domain-containing protein</fullName>
    </recommendedName>
</protein>
<evidence type="ECO:0000256" key="2">
    <source>
        <dbReference type="PROSITE-ProRule" id="PRU00176"/>
    </source>
</evidence>
<dbReference type="InterPro" id="IPR000504">
    <property type="entry name" value="RRM_dom"/>
</dbReference>
<sequence>MAQVCWCPESGESSAMLPARKGGVALQGQSVSTEDITAVIEKRLFVGHVPVTTSEQEVFEVFSSFGTVTEVRVLGTKGIAFVRFETWAAAHRALLELDGRHQLAGHKGTTQTIVASFAERTGSGRGGAYSKGLDVARVFVGSLPEDVSEQELAERFQPYGFVEGVNLLPAKSRLRCGFVSFQIWGEAFDAVEQLNGQPLRGLGEAMSVVLAQPRESVPKWTESAVRPLATAGFEVAKRRRVDDGSDLQRLLSLYHSAATTEGPRKTADDLHEQIMSLREKLTAPVWNGIATPQVSVAPPWGLAKPLEVVRTPKLGIETTSEAIDSSRLFVGGLPRESTDAELSALASQLTFTHEGCTLLECRVLPGRGCGYLRYASSEAAFEAFQALQGRLVEGWGTPLRVQFAAPQSTKGVAVERPIKDEVQGAEFQSQEEVEAQGLDPRRLFIGQVGRQTSESQLRPLFEPFGPINEFRWVPEKGILYVSFGTFEEASFALQALNNYSVPGVSKGLNVRFSALRRT</sequence>
<evidence type="ECO:0000256" key="1">
    <source>
        <dbReference type="ARBA" id="ARBA00022884"/>
    </source>
</evidence>
<feature type="domain" description="RRM" evidence="3">
    <location>
        <begin position="136"/>
        <end position="213"/>
    </location>
</feature>
<dbReference type="PANTHER" id="PTHR48025">
    <property type="entry name" value="OS02G0815200 PROTEIN"/>
    <property type="match status" value="1"/>
</dbReference>
<organism evidence="4">
    <name type="scientific">Noctiluca scintillans</name>
    <name type="common">Sea sparkle</name>
    <name type="synonym">Red tide dinoflagellate</name>
    <dbReference type="NCBI Taxonomy" id="2966"/>
    <lineage>
        <taxon>Eukaryota</taxon>
        <taxon>Sar</taxon>
        <taxon>Alveolata</taxon>
        <taxon>Dinophyceae</taxon>
        <taxon>Noctilucales</taxon>
        <taxon>Noctilucaceae</taxon>
        <taxon>Noctiluca</taxon>
    </lineage>
</organism>
<reference evidence="4" key="1">
    <citation type="submission" date="2021-01" db="EMBL/GenBank/DDBJ databases">
        <authorList>
            <person name="Corre E."/>
            <person name="Pelletier E."/>
            <person name="Niang G."/>
            <person name="Scheremetjew M."/>
            <person name="Finn R."/>
            <person name="Kale V."/>
            <person name="Holt S."/>
            <person name="Cochrane G."/>
            <person name="Meng A."/>
            <person name="Brown T."/>
            <person name="Cohen L."/>
        </authorList>
    </citation>
    <scope>NUCLEOTIDE SEQUENCE</scope>
</reference>
<evidence type="ECO:0000259" key="3">
    <source>
        <dbReference type="PROSITE" id="PS50102"/>
    </source>
</evidence>
<gene>
    <name evidence="4" type="ORF">NSCI0253_LOCUS24935</name>
</gene>
<evidence type="ECO:0000313" key="4">
    <source>
        <dbReference type="EMBL" id="CAD8850585.1"/>
    </source>
</evidence>
<feature type="domain" description="RRM" evidence="3">
    <location>
        <begin position="326"/>
        <end position="406"/>
    </location>
</feature>
<dbReference type="GO" id="GO:0005634">
    <property type="term" value="C:nucleus"/>
    <property type="evidence" value="ECO:0007669"/>
    <property type="project" value="TreeGrafter"/>
</dbReference>
<dbReference type="SUPFAM" id="SSF54928">
    <property type="entry name" value="RNA-binding domain, RBD"/>
    <property type="match status" value="3"/>
</dbReference>
<dbReference type="SMART" id="SM00360">
    <property type="entry name" value="RRM"/>
    <property type="match status" value="4"/>
</dbReference>